<protein>
    <submittedName>
        <fullName evidence="2">Uncharacterized protein</fullName>
    </submittedName>
</protein>
<feature type="region of interest" description="Disordered" evidence="1">
    <location>
        <begin position="336"/>
        <end position="362"/>
    </location>
</feature>
<dbReference type="EMBL" id="OZ020103">
    <property type="protein sequence ID" value="CAK9278076.1"/>
    <property type="molecule type" value="Genomic_DNA"/>
</dbReference>
<name>A0ABP0XG36_9BRYO</name>
<proteinExistence type="predicted"/>
<feature type="region of interest" description="Disordered" evidence="1">
    <location>
        <begin position="95"/>
        <end position="136"/>
    </location>
</feature>
<reference evidence="2" key="1">
    <citation type="submission" date="2024-02" db="EMBL/GenBank/DDBJ databases">
        <authorList>
            <consortium name="ELIXIR-Norway"/>
            <consortium name="Elixir Norway"/>
        </authorList>
    </citation>
    <scope>NUCLEOTIDE SEQUENCE</scope>
</reference>
<sequence>MLELYKMPRKELQALCKQHSLPANKTNLAMADALSACLSSSSSSKVQSTRRKATAKSQFLGVTKTTIMKARGEKKSDIPETSLASLILSGTLKSSSSSSIARRSTEKPSSTHSSSSGDRVLGFPQPNTTPLRRGLRKTDRQLYSIPEEKCHSNLATEKQVSVTRSNMLGCKAPKRSSHEIGGMTKEATTKSRKMSPLADISAGFNVSSAEPPTLKASAGVAAKATLLASNGAAQEGGNKEQQLESLLYTETEVKAIKPEQKNWVEVERPSSSPMRLEVENLDVYKELLGGGRLHVGSIAYSTQSVTQTASECEEPLKLELDETQQQLKMDTSVPQDFDVKTASPTTQFEDAKRGSAGGEEAGKVVQGSVQQLESLNPAAELVVTNTLLHEELLGIRDSKWKTEMDYYIHDLPQMEVLEMSLTADALDVMEDISRKPDVSEINLDYGDAQGLLLQMESVLPEELDLESAFDTFEDLLGKQTSDSVPMVDSVALLQTETVLPVVFDAQTATLDAKPGCVGEEAAKEILQDLVEMISMKPDTEHAVSNVALHTELLGMRDSNGSAGMDHESAREPDILGPAQMESSSVTSSTLNALEMVSVPIQVLTAPAGISPLSRIQLQLDATIAKATGILSKYAEWKAESAAHTKIPGDSSQPEVAIARNETSDELKQSVGGEMLVLDSTSRKERQILGAALEAGQLVHRHNSRHKDLEDTTLRKPHAHCKERKKQNPGVLKDIPLNVRLPKSKETPLRCSDKENPGHKGVKDLSLRKLRAHCKEEKVKALLRQSCID</sequence>
<accession>A0ABP0XG36</accession>
<dbReference type="Proteomes" id="UP001497444">
    <property type="component" value="Chromosome 8"/>
</dbReference>
<keyword evidence="3" id="KW-1185">Reference proteome</keyword>
<dbReference type="PANTHER" id="PTHR33621:SF2">
    <property type="entry name" value="RIBOSOMAL L1 DOMAIN-CONTAINING PROTEIN"/>
    <property type="match status" value="1"/>
</dbReference>
<evidence type="ECO:0000313" key="2">
    <source>
        <dbReference type="EMBL" id="CAK9278076.1"/>
    </source>
</evidence>
<gene>
    <name evidence="2" type="ORF">CSSPJE1EN1_LOCUS23554</name>
</gene>
<dbReference type="PANTHER" id="PTHR33621">
    <property type="entry name" value="ASPARTIC/GLUTAMIC ACID-RICH PROTEIN"/>
    <property type="match status" value="1"/>
</dbReference>
<evidence type="ECO:0000256" key="1">
    <source>
        <dbReference type="SAM" id="MobiDB-lite"/>
    </source>
</evidence>
<evidence type="ECO:0000313" key="3">
    <source>
        <dbReference type="Proteomes" id="UP001497444"/>
    </source>
</evidence>
<organism evidence="2 3">
    <name type="scientific">Sphagnum jensenii</name>
    <dbReference type="NCBI Taxonomy" id="128206"/>
    <lineage>
        <taxon>Eukaryota</taxon>
        <taxon>Viridiplantae</taxon>
        <taxon>Streptophyta</taxon>
        <taxon>Embryophyta</taxon>
        <taxon>Bryophyta</taxon>
        <taxon>Sphagnophytina</taxon>
        <taxon>Sphagnopsida</taxon>
        <taxon>Sphagnales</taxon>
        <taxon>Sphagnaceae</taxon>
        <taxon>Sphagnum</taxon>
    </lineage>
</organism>